<evidence type="ECO:0000313" key="5">
    <source>
        <dbReference type="Proteomes" id="UP000309061"/>
    </source>
</evidence>
<keyword evidence="1" id="KW-0328">Glycosyltransferase</keyword>
<evidence type="ECO:0000313" key="4">
    <source>
        <dbReference type="EMBL" id="QGM44437.1"/>
    </source>
</evidence>
<dbReference type="InterPro" id="IPR004629">
    <property type="entry name" value="WecG_TagA_CpsF"/>
</dbReference>
<evidence type="ECO:0000256" key="3">
    <source>
        <dbReference type="SAM" id="Phobius"/>
    </source>
</evidence>
<keyword evidence="5" id="KW-1185">Reference proteome</keyword>
<accession>A0A6B8K9N9</accession>
<dbReference type="KEGG" id="mhey:H2LOC_001280"/>
<evidence type="ECO:0000256" key="2">
    <source>
        <dbReference type="ARBA" id="ARBA00022679"/>
    </source>
</evidence>
<dbReference type="AlphaFoldDB" id="A0A6B8K9N9"/>
<dbReference type="NCBIfam" id="TIGR00696">
    <property type="entry name" value="wecG_tagA_cpsF"/>
    <property type="match status" value="1"/>
</dbReference>
<dbReference type="Pfam" id="PF03808">
    <property type="entry name" value="Glyco_tran_WecG"/>
    <property type="match status" value="1"/>
</dbReference>
<dbReference type="PANTHER" id="PTHR34136">
    <property type="match status" value="1"/>
</dbReference>
<feature type="transmembrane region" description="Helical" evidence="3">
    <location>
        <begin position="252"/>
        <end position="272"/>
    </location>
</feature>
<dbReference type="PANTHER" id="PTHR34136:SF1">
    <property type="entry name" value="UDP-N-ACETYL-D-MANNOSAMINURONIC ACID TRANSFERASE"/>
    <property type="match status" value="1"/>
</dbReference>
<name>A0A6B8K9N9_9HYPH</name>
<reference evidence="4 5" key="1">
    <citation type="submission" date="2019-11" db="EMBL/GenBank/DDBJ databases">
        <title>The genome sequence of Methylocystis heyeri.</title>
        <authorList>
            <person name="Oshkin I.Y."/>
            <person name="Miroshnikov K."/>
            <person name="Dedysh S.N."/>
        </authorList>
    </citation>
    <scope>NUCLEOTIDE SEQUENCE [LARGE SCALE GENOMIC DNA]</scope>
    <source>
        <strain evidence="4 5">H2</strain>
    </source>
</reference>
<dbReference type="OrthoDB" id="9771846at2"/>
<keyword evidence="2 4" id="KW-0808">Transferase</keyword>
<sequence>MDAKRSARWFARRHVDQCESLTGKTRFYVGGLRVSLTGKDGALSQIENWIASRSPNFVCLADAHCAVVSTKNRALHNAYQTAGLVLGDGMPLILMCKLLNERRPQRVRGADLMRELCGVSAERGYRNFFVGGRTEALSELAKRLTERYPGLPIAGFISPPFREMTDLESREMIRRINQAKPDILWVGLGAPKQELWMAKHRAEITAPVMIGVGAAFDFLSGSKTEAPLWMQRCGCEWLFRMCSEPKRLSRRYLHVVPSFLGLLFIGVLSRLSGAKTGADPIS</sequence>
<keyword evidence="3" id="KW-1133">Transmembrane helix</keyword>
<dbReference type="CDD" id="cd06533">
    <property type="entry name" value="Glyco_transf_WecG_TagA"/>
    <property type="match status" value="1"/>
</dbReference>
<evidence type="ECO:0000256" key="1">
    <source>
        <dbReference type="ARBA" id="ARBA00022676"/>
    </source>
</evidence>
<dbReference type="Proteomes" id="UP000309061">
    <property type="component" value="Chromosome"/>
</dbReference>
<keyword evidence="3" id="KW-0812">Transmembrane</keyword>
<gene>
    <name evidence="4" type="ORF">H2LOC_001280</name>
</gene>
<proteinExistence type="predicted"/>
<dbReference type="EMBL" id="CP046052">
    <property type="protein sequence ID" value="QGM44437.1"/>
    <property type="molecule type" value="Genomic_DNA"/>
</dbReference>
<protein>
    <submittedName>
        <fullName evidence="4">WecB/TagA/CpsF family glycosyltransferase</fullName>
    </submittedName>
</protein>
<organism evidence="4 5">
    <name type="scientific">Methylocystis heyeri</name>
    <dbReference type="NCBI Taxonomy" id="391905"/>
    <lineage>
        <taxon>Bacteria</taxon>
        <taxon>Pseudomonadati</taxon>
        <taxon>Pseudomonadota</taxon>
        <taxon>Alphaproteobacteria</taxon>
        <taxon>Hyphomicrobiales</taxon>
        <taxon>Methylocystaceae</taxon>
        <taxon>Methylocystis</taxon>
    </lineage>
</organism>
<keyword evidence="3" id="KW-0472">Membrane</keyword>
<dbReference type="GO" id="GO:0016758">
    <property type="term" value="F:hexosyltransferase activity"/>
    <property type="evidence" value="ECO:0007669"/>
    <property type="project" value="TreeGrafter"/>
</dbReference>